<keyword evidence="3" id="KW-1185">Reference proteome</keyword>
<gene>
    <name evidence="2" type="ORF">CVT26_011476</name>
</gene>
<feature type="region of interest" description="Disordered" evidence="1">
    <location>
        <begin position="1"/>
        <end position="65"/>
    </location>
</feature>
<proteinExistence type="predicted"/>
<comment type="caution">
    <text evidence="2">The sequence shown here is derived from an EMBL/GenBank/DDBJ whole genome shotgun (WGS) entry which is preliminary data.</text>
</comment>
<feature type="compositionally biased region" description="Basic and acidic residues" evidence="1">
    <location>
        <begin position="1"/>
        <end position="15"/>
    </location>
</feature>
<dbReference type="EMBL" id="NHYE01003670">
    <property type="protein sequence ID" value="PPQ88291.1"/>
    <property type="molecule type" value="Genomic_DNA"/>
</dbReference>
<dbReference type="AlphaFoldDB" id="A0A409XC18"/>
<evidence type="ECO:0000256" key="1">
    <source>
        <dbReference type="SAM" id="MobiDB-lite"/>
    </source>
</evidence>
<feature type="non-terminal residue" evidence="2">
    <location>
        <position position="1"/>
    </location>
</feature>
<accession>A0A409XC18</accession>
<evidence type="ECO:0000313" key="2">
    <source>
        <dbReference type="EMBL" id="PPQ88291.1"/>
    </source>
</evidence>
<evidence type="ECO:0000313" key="3">
    <source>
        <dbReference type="Proteomes" id="UP000284706"/>
    </source>
</evidence>
<dbReference type="Proteomes" id="UP000284706">
    <property type="component" value="Unassembled WGS sequence"/>
</dbReference>
<dbReference type="OrthoDB" id="3256015at2759"/>
<organism evidence="2 3">
    <name type="scientific">Gymnopilus dilepis</name>
    <dbReference type="NCBI Taxonomy" id="231916"/>
    <lineage>
        <taxon>Eukaryota</taxon>
        <taxon>Fungi</taxon>
        <taxon>Dikarya</taxon>
        <taxon>Basidiomycota</taxon>
        <taxon>Agaricomycotina</taxon>
        <taxon>Agaricomycetes</taxon>
        <taxon>Agaricomycetidae</taxon>
        <taxon>Agaricales</taxon>
        <taxon>Agaricineae</taxon>
        <taxon>Hymenogastraceae</taxon>
        <taxon>Gymnopilus</taxon>
    </lineage>
</organism>
<dbReference type="InParanoid" id="A0A409XC18"/>
<sequence>GLVPGWEKRASHEDLSDGDDDVNGPSAPHNDDDDDESVRGISDNEGEHEERAGLSENAKGPAARQSLAIVKPTTSVPGYVPPETLKKALIRVNKHLPLDLRQPFVEVFTPLLIQLYGTEQPWSFDLTSDRIMEFFHRHFASHHPFSSTTDGRKIILKLAEDVLTTWRNKIGQVTIDYMENTLICELDDPSPEYISAWCHWALSGSFKCRPFYYRTFIDADDLTGQAAVKTNIFCHPIIACALGHHLGRINILPDHLKEETWPTGALIMAVQSVSA</sequence>
<name>A0A409XC18_9AGAR</name>
<protein>
    <submittedName>
        <fullName evidence="2">Uncharacterized protein</fullName>
    </submittedName>
</protein>
<reference evidence="2 3" key="1">
    <citation type="journal article" date="2018" name="Evol. Lett.">
        <title>Horizontal gene cluster transfer increased hallucinogenic mushroom diversity.</title>
        <authorList>
            <person name="Reynolds H.T."/>
            <person name="Vijayakumar V."/>
            <person name="Gluck-Thaler E."/>
            <person name="Korotkin H.B."/>
            <person name="Matheny P.B."/>
            <person name="Slot J.C."/>
        </authorList>
    </citation>
    <scope>NUCLEOTIDE SEQUENCE [LARGE SCALE GENOMIC DNA]</scope>
    <source>
        <strain evidence="2 3">SRW20</strain>
    </source>
</reference>